<evidence type="ECO:0000256" key="1">
    <source>
        <dbReference type="ARBA" id="ARBA00023242"/>
    </source>
</evidence>
<feature type="compositionally biased region" description="Basic and acidic residues" evidence="2">
    <location>
        <begin position="154"/>
        <end position="167"/>
    </location>
</feature>
<dbReference type="GO" id="GO:0008270">
    <property type="term" value="F:zinc ion binding"/>
    <property type="evidence" value="ECO:0007669"/>
    <property type="project" value="InterPro"/>
</dbReference>
<gene>
    <name evidence="4" type="ORF">D0869_07628</name>
</gene>
<evidence type="ECO:0000313" key="4">
    <source>
        <dbReference type="EMBL" id="RMX80332.1"/>
    </source>
</evidence>
<organism evidence="4 5">
    <name type="scientific">Hortaea werneckii</name>
    <name type="common">Black yeast</name>
    <name type="synonym">Cladosporium werneckii</name>
    <dbReference type="NCBI Taxonomy" id="91943"/>
    <lineage>
        <taxon>Eukaryota</taxon>
        <taxon>Fungi</taxon>
        <taxon>Dikarya</taxon>
        <taxon>Ascomycota</taxon>
        <taxon>Pezizomycotina</taxon>
        <taxon>Dothideomycetes</taxon>
        <taxon>Dothideomycetidae</taxon>
        <taxon>Mycosphaerellales</taxon>
        <taxon>Teratosphaeriaceae</taxon>
        <taxon>Hortaea</taxon>
    </lineage>
</organism>
<dbReference type="InterPro" id="IPR001138">
    <property type="entry name" value="Zn2Cys6_DnaBD"/>
</dbReference>
<dbReference type="AlphaFoldDB" id="A0A3M6WP53"/>
<dbReference type="GO" id="GO:0000981">
    <property type="term" value="F:DNA-binding transcription factor activity, RNA polymerase II-specific"/>
    <property type="evidence" value="ECO:0007669"/>
    <property type="project" value="InterPro"/>
</dbReference>
<reference evidence="4 5" key="1">
    <citation type="journal article" date="2018" name="BMC Genomics">
        <title>Genomic evidence for intraspecific hybridization in a clonal and extremely halotolerant yeast.</title>
        <authorList>
            <person name="Gostincar C."/>
            <person name="Stajich J.E."/>
            <person name="Zupancic J."/>
            <person name="Zalar P."/>
            <person name="Gunde-Cimerman N."/>
        </authorList>
    </citation>
    <scope>NUCLEOTIDE SEQUENCE [LARGE SCALE GENOMIC DNA]</scope>
    <source>
        <strain evidence="4 5">EXF-6656</strain>
    </source>
</reference>
<evidence type="ECO:0000313" key="5">
    <source>
        <dbReference type="Proteomes" id="UP000281245"/>
    </source>
</evidence>
<dbReference type="PANTHER" id="PTHR47785">
    <property type="entry name" value="ZN(II)2CYS6 TRANSCRIPTION FACTOR (EUROFUNG)-RELATED-RELATED"/>
    <property type="match status" value="1"/>
</dbReference>
<evidence type="ECO:0000259" key="3">
    <source>
        <dbReference type="PROSITE" id="PS50048"/>
    </source>
</evidence>
<protein>
    <recommendedName>
        <fullName evidence="3">Zn(2)-C6 fungal-type domain-containing protein</fullName>
    </recommendedName>
</protein>
<dbReference type="PROSITE" id="PS50048">
    <property type="entry name" value="ZN2_CY6_FUNGAL_2"/>
    <property type="match status" value="1"/>
</dbReference>
<feature type="region of interest" description="Disordered" evidence="2">
    <location>
        <begin position="140"/>
        <end position="167"/>
    </location>
</feature>
<dbReference type="Gene3D" id="4.10.240.10">
    <property type="entry name" value="Zn(2)-C6 fungal-type DNA-binding domain"/>
    <property type="match status" value="1"/>
</dbReference>
<comment type="caution">
    <text evidence="4">The sequence shown here is derived from an EMBL/GenBank/DDBJ whole genome shotgun (WGS) entry which is preliminary data.</text>
</comment>
<dbReference type="InterPro" id="IPR036864">
    <property type="entry name" value="Zn2-C6_fun-type_DNA-bd_sf"/>
</dbReference>
<dbReference type="CDD" id="cd00067">
    <property type="entry name" value="GAL4"/>
    <property type="match status" value="1"/>
</dbReference>
<keyword evidence="1" id="KW-0539">Nucleus</keyword>
<dbReference type="EMBL" id="QWIJ01000620">
    <property type="protein sequence ID" value="RMX80332.1"/>
    <property type="molecule type" value="Genomic_DNA"/>
</dbReference>
<dbReference type="Proteomes" id="UP000281245">
    <property type="component" value="Unassembled WGS sequence"/>
</dbReference>
<dbReference type="OrthoDB" id="3929228at2759"/>
<dbReference type="Pfam" id="PF00172">
    <property type="entry name" value="Zn_clus"/>
    <property type="match status" value="1"/>
</dbReference>
<dbReference type="InterPro" id="IPR053181">
    <property type="entry name" value="EcdB-like_regulator"/>
</dbReference>
<dbReference type="SMART" id="SM00066">
    <property type="entry name" value="GAL4"/>
    <property type="match status" value="1"/>
</dbReference>
<accession>A0A3M6WP53</accession>
<dbReference type="PROSITE" id="PS00463">
    <property type="entry name" value="ZN2_CY6_FUNGAL_1"/>
    <property type="match status" value="1"/>
</dbReference>
<feature type="domain" description="Zn(2)-C6 fungal-type" evidence="3">
    <location>
        <begin position="9"/>
        <end position="38"/>
    </location>
</feature>
<name>A0A3M6WP53_HORWE</name>
<dbReference type="SUPFAM" id="SSF57701">
    <property type="entry name" value="Zn2/Cys6 DNA-binding domain"/>
    <property type="match status" value="1"/>
</dbReference>
<proteinExistence type="predicted"/>
<evidence type="ECO:0000256" key="2">
    <source>
        <dbReference type="SAM" id="MobiDB-lite"/>
    </source>
</evidence>
<sequence length="658" mass="73921">MPYAQVRQACDHCRRNKVRCDERLPCLTCRTHDLLCQYREKPPKRTDENLAKLLQCIESHEKALASIANRIDGINGTRVTMYPSNKGQVSQRHEKVGLAGHLTTSNRPLLLCPSVKLMLKSVDVDLRDISVIGAEDQGFIRGESDVTQPGSPANHERSNDIGRGSEPHALTRVEGSWAAGFPMRPPGEMIADRTSMVYLRYRSGMKKPLRTLDGPDVPNANAMGTVRTQLPERWPSNTIGSMHSQEGLIAFPTLLQAVRPYAPVGTPLRWESTRATHPTPRMTIFTLTTFQDDVARQMPSSDRDVIPGLPYYAKACEVMGDQADGNDQIFLLAGLDSCNATAGRASLTFLDRYDLYNKEGGQGQGSLRGEPEMVKTKCQNLIVIATWTSLELERKIGLELRLPLSRIQKIEDRLPYPKQVPQDKNTTSGDTPETRLIGYVADPTKFVGKRTARLLWIFWRLDCVQIIETQEVNRSYLEYSLRIWRHVRKERSVREAAVDTHGRPRNEAELHLFEAIQGLGEAKVWELVRTCIEAAHTWKATYSSDLGNMVMLSAAFKSGVLKQKIDEERLKYLLERTISFLRRSTTCDIECGILDSSSGLFSEPRRTTEGFYRRRNHQGDVAGTHPFKEVFDGSEEIEDLVEMGSGDGSAAAMRCWGG</sequence>